<dbReference type="AlphaFoldDB" id="A0A0C2I635"/>
<organism evidence="2 3">
    <name type="scientific">Thelohanellus kitauei</name>
    <name type="common">Myxosporean</name>
    <dbReference type="NCBI Taxonomy" id="669202"/>
    <lineage>
        <taxon>Eukaryota</taxon>
        <taxon>Metazoa</taxon>
        <taxon>Cnidaria</taxon>
        <taxon>Myxozoa</taxon>
        <taxon>Myxosporea</taxon>
        <taxon>Bivalvulida</taxon>
        <taxon>Platysporina</taxon>
        <taxon>Myxobolidae</taxon>
        <taxon>Thelohanellus</taxon>
    </lineage>
</organism>
<dbReference type="InterPro" id="IPR038717">
    <property type="entry name" value="Tc1-like_DDE_dom"/>
</dbReference>
<dbReference type="EMBL" id="JWZT01005525">
    <property type="protein sequence ID" value="KII60648.1"/>
    <property type="molecule type" value="Genomic_DNA"/>
</dbReference>
<dbReference type="InterPro" id="IPR036397">
    <property type="entry name" value="RNaseH_sf"/>
</dbReference>
<keyword evidence="3" id="KW-1185">Reference proteome</keyword>
<reference evidence="2 3" key="1">
    <citation type="journal article" date="2014" name="Genome Biol. Evol.">
        <title>The genome of the myxosporean Thelohanellus kitauei shows adaptations to nutrient acquisition within its fish host.</title>
        <authorList>
            <person name="Yang Y."/>
            <person name="Xiong J."/>
            <person name="Zhou Z."/>
            <person name="Huo F."/>
            <person name="Miao W."/>
            <person name="Ran C."/>
            <person name="Liu Y."/>
            <person name="Zhang J."/>
            <person name="Feng J."/>
            <person name="Wang M."/>
            <person name="Wang M."/>
            <person name="Wang L."/>
            <person name="Yao B."/>
        </authorList>
    </citation>
    <scope>NUCLEOTIDE SEQUENCE [LARGE SCALE GENOMIC DNA]</scope>
    <source>
        <strain evidence="2">Wuqing</strain>
    </source>
</reference>
<protein>
    <recommendedName>
        <fullName evidence="1">Tc1-like transposase DDE domain-containing protein</fullName>
    </recommendedName>
</protein>
<feature type="domain" description="Tc1-like transposase DDE" evidence="1">
    <location>
        <begin position="2"/>
        <end position="98"/>
    </location>
</feature>
<dbReference type="GO" id="GO:0003676">
    <property type="term" value="F:nucleic acid binding"/>
    <property type="evidence" value="ECO:0007669"/>
    <property type="project" value="InterPro"/>
</dbReference>
<comment type="caution">
    <text evidence="2">The sequence shown here is derived from an EMBL/GenBank/DDBJ whole genome shotgun (WGS) entry which is preliminary data.</text>
</comment>
<sequence length="111" mass="13000">MSCEGMVKFKIHERAYNVKFFLHYLLEIFEIFRTRVISEAYLVMDNVPFRKTALSQNTIRAFNHVPTYLPAYSPFFNPIEKKFSKWKGLVRLANSKSADERLSSIETLTAT</sequence>
<accession>A0A0C2I635</accession>
<dbReference type="Gene3D" id="3.30.420.10">
    <property type="entry name" value="Ribonuclease H-like superfamily/Ribonuclease H"/>
    <property type="match status" value="1"/>
</dbReference>
<evidence type="ECO:0000313" key="2">
    <source>
        <dbReference type="EMBL" id="KII60648.1"/>
    </source>
</evidence>
<name>A0A0C2I635_THEKT</name>
<proteinExistence type="predicted"/>
<dbReference type="OrthoDB" id="6498708at2759"/>
<dbReference type="Pfam" id="PF13358">
    <property type="entry name" value="DDE_3"/>
    <property type="match status" value="1"/>
</dbReference>
<evidence type="ECO:0000313" key="3">
    <source>
        <dbReference type="Proteomes" id="UP000031668"/>
    </source>
</evidence>
<dbReference type="Proteomes" id="UP000031668">
    <property type="component" value="Unassembled WGS sequence"/>
</dbReference>
<gene>
    <name evidence="2" type="ORF">RF11_10511</name>
</gene>
<evidence type="ECO:0000259" key="1">
    <source>
        <dbReference type="Pfam" id="PF13358"/>
    </source>
</evidence>